<evidence type="ECO:0000313" key="2">
    <source>
        <dbReference type="EMBL" id="KAG8544943.1"/>
    </source>
</evidence>
<feature type="compositionally biased region" description="Basic and acidic residues" evidence="1">
    <location>
        <begin position="20"/>
        <end position="37"/>
    </location>
</feature>
<reference evidence="2" key="1">
    <citation type="thesis" date="2020" institute="ProQuest LLC" country="789 East Eisenhower Parkway, Ann Arbor, MI, USA">
        <title>Comparative Genomics and Chromosome Evolution.</title>
        <authorList>
            <person name="Mudd A.B."/>
        </authorList>
    </citation>
    <scope>NUCLEOTIDE SEQUENCE</scope>
    <source>
        <strain evidence="2">237g6f4</strain>
        <tissue evidence="2">Blood</tissue>
    </source>
</reference>
<feature type="compositionally biased region" description="Basic and acidic residues" evidence="1">
    <location>
        <begin position="148"/>
        <end position="177"/>
    </location>
</feature>
<sequence>MVDGSRSNPDPHRRRTFNGDQKREQIEEDPGKKEPSPHQRSHNGCTEVDSAQASETLLQEDVVSRLPRTTSGVDENSNLPQEDSEDRKKHRNSKEQELSHRISDHSSDAPDHAADVRGDPPDHEEQSENDRDQLREPKDSRSNVGGKVYKEKENFKESSKKRDQRGREEKKLKEHNE</sequence>
<dbReference type="Proteomes" id="UP000824782">
    <property type="component" value="Unassembled WGS sequence"/>
</dbReference>
<name>A0AAV6ZFB2_ENGPU</name>
<feature type="compositionally biased region" description="Basic and acidic residues" evidence="1">
    <location>
        <begin position="93"/>
        <end position="141"/>
    </location>
</feature>
<accession>A0AAV6ZFB2</accession>
<organism evidence="2 3">
    <name type="scientific">Engystomops pustulosus</name>
    <name type="common">Tungara frog</name>
    <name type="synonym">Physalaemus pustulosus</name>
    <dbReference type="NCBI Taxonomy" id="76066"/>
    <lineage>
        <taxon>Eukaryota</taxon>
        <taxon>Metazoa</taxon>
        <taxon>Chordata</taxon>
        <taxon>Craniata</taxon>
        <taxon>Vertebrata</taxon>
        <taxon>Euteleostomi</taxon>
        <taxon>Amphibia</taxon>
        <taxon>Batrachia</taxon>
        <taxon>Anura</taxon>
        <taxon>Neobatrachia</taxon>
        <taxon>Hyloidea</taxon>
        <taxon>Leptodactylidae</taxon>
        <taxon>Leiuperinae</taxon>
        <taxon>Engystomops</taxon>
    </lineage>
</organism>
<evidence type="ECO:0000313" key="3">
    <source>
        <dbReference type="Proteomes" id="UP000824782"/>
    </source>
</evidence>
<gene>
    <name evidence="2" type="ORF">GDO81_021590</name>
</gene>
<feature type="non-terminal residue" evidence="2">
    <location>
        <position position="177"/>
    </location>
</feature>
<feature type="compositionally biased region" description="Polar residues" evidence="1">
    <location>
        <begin position="67"/>
        <end position="81"/>
    </location>
</feature>
<keyword evidence="3" id="KW-1185">Reference proteome</keyword>
<proteinExistence type="predicted"/>
<dbReference type="AlphaFoldDB" id="A0AAV6ZFB2"/>
<feature type="region of interest" description="Disordered" evidence="1">
    <location>
        <begin position="1"/>
        <end position="177"/>
    </location>
</feature>
<comment type="caution">
    <text evidence="2">The sequence shown here is derived from an EMBL/GenBank/DDBJ whole genome shotgun (WGS) entry which is preliminary data.</text>
</comment>
<dbReference type="EMBL" id="WNYA01001877">
    <property type="protein sequence ID" value="KAG8544943.1"/>
    <property type="molecule type" value="Genomic_DNA"/>
</dbReference>
<evidence type="ECO:0000256" key="1">
    <source>
        <dbReference type="SAM" id="MobiDB-lite"/>
    </source>
</evidence>
<protein>
    <submittedName>
        <fullName evidence="2">Uncharacterized protein</fullName>
    </submittedName>
</protein>